<evidence type="ECO:0000313" key="2">
    <source>
        <dbReference type="Proteomes" id="UP001279410"/>
    </source>
</evidence>
<dbReference type="AlphaFoldDB" id="A0AAD3REL1"/>
<keyword evidence="2" id="KW-1185">Reference proteome</keyword>
<gene>
    <name evidence="1" type="ORF">AKAME5_001706500</name>
</gene>
<dbReference type="EMBL" id="BRZM01000081">
    <property type="protein sequence ID" value="GLD65611.1"/>
    <property type="molecule type" value="Genomic_DNA"/>
</dbReference>
<comment type="caution">
    <text evidence="1">The sequence shown here is derived from an EMBL/GenBank/DDBJ whole genome shotgun (WGS) entry which is preliminary data.</text>
</comment>
<name>A0AAD3REL1_LATJO</name>
<organism evidence="1 2">
    <name type="scientific">Lates japonicus</name>
    <name type="common">Japanese lates</name>
    <dbReference type="NCBI Taxonomy" id="270547"/>
    <lineage>
        <taxon>Eukaryota</taxon>
        <taxon>Metazoa</taxon>
        <taxon>Chordata</taxon>
        <taxon>Craniata</taxon>
        <taxon>Vertebrata</taxon>
        <taxon>Euteleostomi</taxon>
        <taxon>Actinopterygii</taxon>
        <taxon>Neopterygii</taxon>
        <taxon>Teleostei</taxon>
        <taxon>Neoteleostei</taxon>
        <taxon>Acanthomorphata</taxon>
        <taxon>Carangaria</taxon>
        <taxon>Carangaria incertae sedis</taxon>
        <taxon>Centropomidae</taxon>
        <taxon>Lates</taxon>
    </lineage>
</organism>
<reference evidence="1" key="1">
    <citation type="submission" date="2022-08" db="EMBL/GenBank/DDBJ databases">
        <title>Genome sequencing of akame (Lates japonicus).</title>
        <authorList>
            <person name="Hashiguchi Y."/>
            <person name="Takahashi H."/>
        </authorList>
    </citation>
    <scope>NUCLEOTIDE SEQUENCE</scope>
    <source>
        <strain evidence="1">Kochi</strain>
    </source>
</reference>
<accession>A0AAD3REL1</accession>
<evidence type="ECO:0000313" key="1">
    <source>
        <dbReference type="EMBL" id="GLD65611.1"/>
    </source>
</evidence>
<dbReference type="Proteomes" id="UP001279410">
    <property type="component" value="Unassembled WGS sequence"/>
</dbReference>
<sequence>MLVAGKSTQQFLKSLGITSSKLRMAHKDLAEEAEQGSFRLWLQRKAKAWGKQGCWGQLQGLHNDTVIGASDKDAQQVNPPVLTSVDI</sequence>
<protein>
    <submittedName>
        <fullName evidence="1">Uncharacterized protein</fullName>
    </submittedName>
</protein>
<proteinExistence type="predicted"/>